<feature type="transmembrane region" description="Helical" evidence="1">
    <location>
        <begin position="50"/>
        <end position="72"/>
    </location>
</feature>
<reference evidence="2 3" key="1">
    <citation type="submission" date="2021-06" db="EMBL/GenBank/DDBJ databases">
        <authorList>
            <person name="Palmer J.M."/>
        </authorList>
    </citation>
    <scope>NUCLEOTIDE SEQUENCE [LARGE SCALE GENOMIC DNA]</scope>
    <source>
        <strain evidence="3">if_2019</strain>
        <tissue evidence="2">Muscle</tissue>
    </source>
</reference>
<protein>
    <submittedName>
        <fullName evidence="2">Uncharacterized protein</fullName>
    </submittedName>
</protein>
<name>A0ABV0UVV5_9TELE</name>
<sequence length="183" mass="21400">MDVSATENPDCCRGLYSTVQWTVPTLSSADWSRTLRGEMMTEHKMAHLHFVYFHCPTKWRAIFLLFFFFFTLTYPKDIHGVLYVFCVCVLQFKWQSTKTDLKDQLRVFLWPAGVELCSFKKKKKKKGYSLTWKMFLTVHAAYSFSVWWSLSTVQSFNPQHTRCQIRADMSGALTSEPEVFTAS</sequence>
<feature type="transmembrane region" description="Helical" evidence="1">
    <location>
        <begin position="130"/>
        <end position="150"/>
    </location>
</feature>
<organism evidence="2 3">
    <name type="scientific">Ilyodon furcidens</name>
    <name type="common">goldbreast splitfin</name>
    <dbReference type="NCBI Taxonomy" id="33524"/>
    <lineage>
        <taxon>Eukaryota</taxon>
        <taxon>Metazoa</taxon>
        <taxon>Chordata</taxon>
        <taxon>Craniata</taxon>
        <taxon>Vertebrata</taxon>
        <taxon>Euteleostomi</taxon>
        <taxon>Actinopterygii</taxon>
        <taxon>Neopterygii</taxon>
        <taxon>Teleostei</taxon>
        <taxon>Neoteleostei</taxon>
        <taxon>Acanthomorphata</taxon>
        <taxon>Ovalentaria</taxon>
        <taxon>Atherinomorphae</taxon>
        <taxon>Cyprinodontiformes</taxon>
        <taxon>Goodeidae</taxon>
        <taxon>Ilyodon</taxon>
    </lineage>
</organism>
<evidence type="ECO:0000313" key="2">
    <source>
        <dbReference type="EMBL" id="MEQ2248323.1"/>
    </source>
</evidence>
<dbReference type="EMBL" id="JAHRIQ010082828">
    <property type="protein sequence ID" value="MEQ2248323.1"/>
    <property type="molecule type" value="Genomic_DNA"/>
</dbReference>
<gene>
    <name evidence="2" type="ORF">ILYODFUR_018026</name>
</gene>
<keyword evidence="1" id="KW-0812">Transmembrane</keyword>
<evidence type="ECO:0000256" key="1">
    <source>
        <dbReference type="SAM" id="Phobius"/>
    </source>
</evidence>
<keyword evidence="3" id="KW-1185">Reference proteome</keyword>
<keyword evidence="1" id="KW-0472">Membrane</keyword>
<accession>A0ABV0UVV5</accession>
<evidence type="ECO:0000313" key="3">
    <source>
        <dbReference type="Proteomes" id="UP001482620"/>
    </source>
</evidence>
<comment type="caution">
    <text evidence="2">The sequence shown here is derived from an EMBL/GenBank/DDBJ whole genome shotgun (WGS) entry which is preliminary data.</text>
</comment>
<dbReference type="Proteomes" id="UP001482620">
    <property type="component" value="Unassembled WGS sequence"/>
</dbReference>
<keyword evidence="1" id="KW-1133">Transmembrane helix</keyword>
<proteinExistence type="predicted"/>